<comment type="caution">
    <text evidence="13">The sequence shown here is derived from an EMBL/GenBank/DDBJ whole genome shotgun (WGS) entry which is preliminary data.</text>
</comment>
<accession>A3GFN2</accession>
<dbReference type="FunCoup" id="A3GFN2">
    <property type="interactions" value="287"/>
</dbReference>
<name>A3GFN2_PICST</name>
<dbReference type="PANTHER" id="PTHR23418">
    <property type="entry name" value="ACIREDUCTONE DIOXYGENASE"/>
    <property type="match status" value="1"/>
</dbReference>
<keyword evidence="4 11" id="KW-0028">Amino-acid biosynthesis</keyword>
<keyword evidence="9 11" id="KW-0486">Methionine biosynthesis</keyword>
<comment type="catalytic activity">
    <reaction evidence="11">
        <text>1,2-dihydroxy-5-(methylsulfanyl)pent-1-en-3-one + O2 = 3-(methylsulfanyl)propanoate + CO + formate + 2 H(+)</text>
        <dbReference type="Rhea" id="RHEA:14161"/>
        <dbReference type="ChEBI" id="CHEBI:15378"/>
        <dbReference type="ChEBI" id="CHEBI:15379"/>
        <dbReference type="ChEBI" id="CHEBI:15740"/>
        <dbReference type="ChEBI" id="CHEBI:17245"/>
        <dbReference type="ChEBI" id="CHEBI:49016"/>
        <dbReference type="ChEBI" id="CHEBI:49252"/>
        <dbReference type="EC" id="1.13.11.53"/>
    </reaction>
</comment>
<dbReference type="UniPathway" id="UPA00904">
    <property type="reaction ID" value="UER00878"/>
</dbReference>
<evidence type="ECO:0000256" key="6">
    <source>
        <dbReference type="ARBA" id="ARBA00022964"/>
    </source>
</evidence>
<evidence type="ECO:0000256" key="11">
    <source>
        <dbReference type="HAMAP-Rule" id="MF_03154"/>
    </source>
</evidence>
<feature type="binding site" evidence="11">
    <location>
        <position position="93"/>
    </location>
    <ligand>
        <name>Ni(2+)</name>
        <dbReference type="ChEBI" id="CHEBI:49786"/>
        <note>for nickel-dependent acireductone dioxygenase activity</note>
    </ligand>
</feature>
<dbReference type="Gene3D" id="2.60.120.10">
    <property type="entry name" value="Jelly Rolls"/>
    <property type="match status" value="1"/>
</dbReference>
<dbReference type="Pfam" id="PF03079">
    <property type="entry name" value="ARD"/>
    <property type="match status" value="1"/>
</dbReference>
<evidence type="ECO:0000256" key="4">
    <source>
        <dbReference type="ARBA" id="ARBA00022605"/>
    </source>
</evidence>
<dbReference type="GO" id="GO:0019509">
    <property type="term" value="P:L-methionine salvage from methylthioadenosine"/>
    <property type="evidence" value="ECO:0007669"/>
    <property type="project" value="UniProtKB-UniRule"/>
</dbReference>
<dbReference type="HAMAP" id="MF_03154">
    <property type="entry name" value="Salvage_MtnD_euk"/>
    <property type="match status" value="1"/>
</dbReference>
<keyword evidence="6 11" id="KW-0223">Dioxygenase</keyword>
<keyword evidence="8 11" id="KW-0408">Iron</keyword>
<keyword evidence="3 11" id="KW-0533">Nickel</keyword>
<dbReference type="OrthoDB" id="1867259at2759"/>
<evidence type="ECO:0000256" key="2">
    <source>
        <dbReference type="ARBA" id="ARBA00022490"/>
    </source>
</evidence>
<dbReference type="EC" id="1.13.11.53" evidence="11"/>
<evidence type="ECO:0000313" key="14">
    <source>
        <dbReference type="Proteomes" id="UP000002258"/>
    </source>
</evidence>
<dbReference type="STRING" id="322104.A3GFN2"/>
<keyword evidence="2 11" id="KW-0963">Cytoplasm</keyword>
<evidence type="ECO:0000313" key="13">
    <source>
        <dbReference type="EMBL" id="EAZ63784.1"/>
    </source>
</evidence>
<feature type="binding site" evidence="11">
    <location>
        <position position="87"/>
    </location>
    <ligand>
        <name>Ni(2+)</name>
        <dbReference type="ChEBI" id="CHEBI:49786"/>
        <note>for nickel-dependent acireductone dioxygenase activity</note>
    </ligand>
</feature>
<dbReference type="GO" id="GO:0005634">
    <property type="term" value="C:nucleus"/>
    <property type="evidence" value="ECO:0007669"/>
    <property type="project" value="UniProtKB-SubCell"/>
</dbReference>
<dbReference type="InterPro" id="IPR014710">
    <property type="entry name" value="RmlC-like_jellyroll"/>
</dbReference>
<keyword evidence="5 11" id="KW-0479">Metal-binding</keyword>
<dbReference type="InterPro" id="IPR011051">
    <property type="entry name" value="RmlC_Cupin_sf"/>
</dbReference>
<dbReference type="KEGG" id="pic:PICST_37619"/>
<sequence length="178" mass="20970">MVEVYYHDNNDTPDNFTDAHNSGVPVPLEDLATIGVFYKNITNLDDLNKLATERQYRNRDEVNLNLAAFNNDLDAYNRKMQQFYKEHYHEDEEIRYIVDGEGYFDVRDKSDRWIRTKLVANDLLILPAGIYHRFTLTNDLKYVKAVRLFKDEPKWEAINRDAGKLSEAREEYVKSIAV</sequence>
<dbReference type="GO" id="GO:0010309">
    <property type="term" value="F:acireductone dioxygenase [iron(II)-requiring] activity"/>
    <property type="evidence" value="ECO:0007669"/>
    <property type="project" value="UniProtKB-UniRule"/>
</dbReference>
<dbReference type="GeneID" id="4851081"/>
<dbReference type="GO" id="GO:0016151">
    <property type="term" value="F:nickel cation binding"/>
    <property type="evidence" value="ECO:0007669"/>
    <property type="project" value="UniProtKB-UniRule"/>
</dbReference>
<dbReference type="AlphaFoldDB" id="A3GFN2"/>
<keyword evidence="14" id="KW-1185">Reference proteome</keyword>
<keyword evidence="12" id="KW-0175">Coiled coil</keyword>
<comment type="function">
    <text evidence="11">Catalyzes 2 different reactions between oxygen and the acireductone 1,2-dihydroxy-3-keto-5-methylthiopentene (DHK-MTPene) depending upon the metal bound in the active site. Fe-containing acireductone dioxygenase (Fe-ARD) produces formate and 2-keto-4-methylthiobutyrate (KMTB), the alpha-ketoacid precursor of methionine in the methionine recycle pathway. Ni-containing acireductone dioxygenase (Ni-ARD) produces methylthiopropionate, carbon monoxide and formate, and does not lie on the methionine recycle pathway.</text>
</comment>
<dbReference type="EMBL" id="AAVQ01000001">
    <property type="protein sequence ID" value="EAZ63784.1"/>
    <property type="molecule type" value="Genomic_DNA"/>
</dbReference>
<dbReference type="InterPro" id="IPR027496">
    <property type="entry name" value="ARD_euk"/>
</dbReference>
<organism evidence="13 14">
    <name type="scientific">Scheffersomyces stipitis (strain ATCC 58785 / CBS 6054 / NBRC 10063 / NRRL Y-11545)</name>
    <name type="common">Yeast</name>
    <name type="synonym">Pichia stipitis</name>
    <dbReference type="NCBI Taxonomy" id="322104"/>
    <lineage>
        <taxon>Eukaryota</taxon>
        <taxon>Fungi</taxon>
        <taxon>Dikarya</taxon>
        <taxon>Ascomycota</taxon>
        <taxon>Saccharomycotina</taxon>
        <taxon>Pichiomycetes</taxon>
        <taxon>Debaryomycetaceae</taxon>
        <taxon>Scheffersomyces</taxon>
    </lineage>
</organism>
<evidence type="ECO:0000256" key="12">
    <source>
        <dbReference type="SAM" id="Coils"/>
    </source>
</evidence>
<comment type="pathway">
    <text evidence="11">Amino-acid biosynthesis; L-methionine biosynthesis via salvage pathway; L-methionine from S-methyl-5-thio-alpha-D-ribose 1-phosphate: step 5/6.</text>
</comment>
<evidence type="ECO:0000256" key="1">
    <source>
        <dbReference type="ARBA" id="ARBA00000428"/>
    </source>
</evidence>
<protein>
    <recommendedName>
        <fullName evidence="11">Acireductone dioxygenase</fullName>
    </recommendedName>
    <alternativeName>
        <fullName evidence="11">Acireductone dioxygenase (Fe(2+)-requiring)</fullName>
        <shortName evidence="11">ARD'</shortName>
        <shortName evidence="11">Fe-ARD</shortName>
        <ecNumber evidence="11">1.13.11.54</ecNumber>
    </alternativeName>
    <alternativeName>
        <fullName evidence="11">Acireductone dioxygenase (Ni(2+)-requiring)</fullName>
        <shortName evidence="11">ARD</shortName>
        <shortName evidence="11">Ni-ARD</shortName>
        <ecNumber evidence="11">1.13.11.53</ecNumber>
    </alternativeName>
</protein>
<proteinExistence type="inferred from homology"/>
<keyword evidence="7 11" id="KW-0560">Oxidoreductase</keyword>
<comment type="catalytic activity">
    <reaction evidence="1 11">
        <text>1,2-dihydroxy-5-(methylsulfanyl)pent-1-en-3-one + O2 = 4-methylsulfanyl-2-oxobutanoate + formate + 2 H(+)</text>
        <dbReference type="Rhea" id="RHEA:24504"/>
        <dbReference type="ChEBI" id="CHEBI:15378"/>
        <dbReference type="ChEBI" id="CHEBI:15379"/>
        <dbReference type="ChEBI" id="CHEBI:15740"/>
        <dbReference type="ChEBI" id="CHEBI:16723"/>
        <dbReference type="ChEBI" id="CHEBI:49252"/>
        <dbReference type="EC" id="1.13.11.54"/>
    </reaction>
</comment>
<feature type="coiled-coil region" evidence="12">
    <location>
        <begin position="59"/>
        <end position="86"/>
    </location>
</feature>
<reference evidence="13 14" key="1">
    <citation type="journal article" date="2007" name="Nat. Biotechnol.">
        <title>Genome sequence of the lignocellulose-bioconverting and xylose-fermenting yeast Pichia stipitis.</title>
        <authorList>
            <person name="Jeffries T.W."/>
            <person name="Grigoriev I.V."/>
            <person name="Grimwood J."/>
            <person name="Laplaza J.M."/>
            <person name="Aerts A."/>
            <person name="Salamov A."/>
            <person name="Schmutz J."/>
            <person name="Lindquist E."/>
            <person name="Dehal P."/>
            <person name="Shapiro H."/>
            <person name="Jin Y.S."/>
            <person name="Passoth V."/>
            <person name="Richardson P.M."/>
        </authorList>
    </citation>
    <scope>NUCLEOTIDE SEQUENCE [LARGE SCALE GENOMIC DNA]</scope>
    <source>
        <strain evidence="14">ATCC 58785 / CBS 6054 / NBRC 10063 / NRRL Y-11545</strain>
    </source>
</reference>
<dbReference type="SUPFAM" id="SSF51182">
    <property type="entry name" value="RmlC-like cupins"/>
    <property type="match status" value="1"/>
</dbReference>
<comment type="similarity">
    <text evidence="11">Belongs to the acireductone dioxygenase (ARD) family.</text>
</comment>
<comment type="cofactor">
    <cofactor evidence="11">
        <name>Fe(2+)</name>
        <dbReference type="ChEBI" id="CHEBI:29033"/>
    </cofactor>
    <cofactor evidence="11">
        <name>Ni(2+)</name>
        <dbReference type="ChEBI" id="CHEBI:49786"/>
    </cofactor>
    <text evidence="11">Binds either 1 Fe or Ni cation per monomer. Iron-binding promotes an acireductone dioxygenase reaction producing 2-keto-4-methylthiobutyrate, while nickel-binding promotes an acireductone dioxygenase reaction producing 3-(methylsulfanyl)propanoate.</text>
</comment>
<dbReference type="InterPro" id="IPR004313">
    <property type="entry name" value="ARD"/>
</dbReference>
<keyword evidence="10 11" id="KW-0539">Nucleus</keyword>
<dbReference type="GO" id="GO:0005506">
    <property type="term" value="F:iron ion binding"/>
    <property type="evidence" value="ECO:0007669"/>
    <property type="project" value="UniProtKB-UniRule"/>
</dbReference>
<dbReference type="HOGENOM" id="CLU_090154_1_1_1"/>
<feature type="binding site" evidence="11">
    <location>
        <position position="132"/>
    </location>
    <ligand>
        <name>Fe(2+)</name>
        <dbReference type="ChEBI" id="CHEBI:29033"/>
        <note>for iron-dependent acireductone dioxygenase activity</note>
    </ligand>
</feature>
<dbReference type="PANTHER" id="PTHR23418:SF0">
    <property type="entry name" value="ACIREDUCTONE DIOXYGENASE"/>
    <property type="match status" value="1"/>
</dbReference>
<dbReference type="GO" id="GO:0005737">
    <property type="term" value="C:cytoplasm"/>
    <property type="evidence" value="ECO:0007669"/>
    <property type="project" value="UniProtKB-SubCell"/>
</dbReference>
<evidence type="ECO:0000256" key="5">
    <source>
        <dbReference type="ARBA" id="ARBA00022723"/>
    </source>
</evidence>
<evidence type="ECO:0000256" key="10">
    <source>
        <dbReference type="ARBA" id="ARBA00023242"/>
    </source>
</evidence>
<evidence type="ECO:0000256" key="8">
    <source>
        <dbReference type="ARBA" id="ARBA00023004"/>
    </source>
</evidence>
<evidence type="ECO:0000256" key="9">
    <source>
        <dbReference type="ARBA" id="ARBA00023167"/>
    </source>
</evidence>
<feature type="binding site" evidence="11">
    <location>
        <position position="93"/>
    </location>
    <ligand>
        <name>Fe(2+)</name>
        <dbReference type="ChEBI" id="CHEBI:29033"/>
        <note>for iron-dependent acireductone dioxygenase activity</note>
    </ligand>
</feature>
<dbReference type="GO" id="GO:0010308">
    <property type="term" value="F:acireductone dioxygenase (Ni2+-requiring) activity"/>
    <property type="evidence" value="ECO:0007669"/>
    <property type="project" value="UniProtKB-UniRule"/>
</dbReference>
<feature type="binding site" evidence="11">
    <location>
        <position position="89"/>
    </location>
    <ligand>
        <name>Ni(2+)</name>
        <dbReference type="ChEBI" id="CHEBI:49786"/>
        <note>for nickel-dependent acireductone dioxygenase activity</note>
    </ligand>
</feature>
<comment type="subcellular location">
    <subcellularLocation>
        <location evidence="11">Cytoplasm</location>
    </subcellularLocation>
    <subcellularLocation>
        <location evidence="11">Nucleus</location>
    </subcellularLocation>
</comment>
<evidence type="ECO:0000256" key="7">
    <source>
        <dbReference type="ARBA" id="ARBA00023002"/>
    </source>
</evidence>
<dbReference type="CDD" id="cd02232">
    <property type="entry name" value="cupin_ARD"/>
    <property type="match status" value="1"/>
</dbReference>
<dbReference type="OMA" id="WYMDESQ"/>
<dbReference type="RefSeq" id="XP_001387807.1">
    <property type="nucleotide sequence ID" value="XM_001387770.1"/>
</dbReference>
<feature type="binding site" evidence="11">
    <location>
        <position position="87"/>
    </location>
    <ligand>
        <name>Fe(2+)</name>
        <dbReference type="ChEBI" id="CHEBI:29033"/>
        <note>for iron-dependent acireductone dioxygenase activity</note>
    </ligand>
</feature>
<feature type="binding site" evidence="11">
    <location>
        <position position="132"/>
    </location>
    <ligand>
        <name>Ni(2+)</name>
        <dbReference type="ChEBI" id="CHEBI:49786"/>
        <note>for nickel-dependent acireductone dioxygenase activity</note>
    </ligand>
</feature>
<dbReference type="Proteomes" id="UP000002258">
    <property type="component" value="Chromosome 1"/>
</dbReference>
<dbReference type="EC" id="1.13.11.54" evidence="11"/>
<gene>
    <name evidence="11" type="primary">ADI1</name>
    <name evidence="13" type="ORF">PICST_37619</name>
</gene>
<dbReference type="FunFam" id="2.60.120.10:FF:000099">
    <property type="entry name" value="1,2-dihydroxy-3-keto-5-methylthiopentene dioxygenase"/>
    <property type="match status" value="1"/>
</dbReference>
<dbReference type="InParanoid" id="A3GFN2"/>
<dbReference type="eggNOG" id="KOG2107">
    <property type="taxonomic scope" value="Eukaryota"/>
</dbReference>
<evidence type="ECO:0000256" key="3">
    <source>
        <dbReference type="ARBA" id="ARBA00022596"/>
    </source>
</evidence>
<feature type="binding site" evidence="11">
    <location>
        <position position="89"/>
    </location>
    <ligand>
        <name>Fe(2+)</name>
        <dbReference type="ChEBI" id="CHEBI:29033"/>
        <note>for iron-dependent acireductone dioxygenase activity</note>
    </ligand>
</feature>